<dbReference type="EMBL" id="KL525350">
    <property type="protein sequence ID" value="KFO90988.1"/>
    <property type="molecule type" value="Genomic_DNA"/>
</dbReference>
<evidence type="ECO:0000313" key="1">
    <source>
        <dbReference type="EMBL" id="KFO90988.1"/>
    </source>
</evidence>
<organism evidence="1 2">
    <name type="scientific">Buceros rhinoceros silvestris</name>
    <dbReference type="NCBI Taxonomy" id="175836"/>
    <lineage>
        <taxon>Eukaryota</taxon>
        <taxon>Metazoa</taxon>
        <taxon>Chordata</taxon>
        <taxon>Craniata</taxon>
        <taxon>Vertebrata</taxon>
        <taxon>Euteleostomi</taxon>
        <taxon>Archelosauria</taxon>
        <taxon>Archosauria</taxon>
        <taxon>Dinosauria</taxon>
        <taxon>Saurischia</taxon>
        <taxon>Theropoda</taxon>
        <taxon>Coelurosauria</taxon>
        <taxon>Aves</taxon>
        <taxon>Neognathae</taxon>
        <taxon>Neoaves</taxon>
        <taxon>Telluraves</taxon>
        <taxon>Coraciimorphae</taxon>
        <taxon>Bucerotiformes</taxon>
        <taxon>Bucerotidae</taxon>
        <taxon>Buceros</taxon>
    </lineage>
</organism>
<dbReference type="Proteomes" id="UP000054064">
    <property type="component" value="Unassembled WGS sequence"/>
</dbReference>
<sequence>NGLNLCRWRSSLDIRKNFLTERVVKHRNRLPREVVESPSLEVFQRHVDVMLKDMV</sequence>
<evidence type="ECO:0000313" key="2">
    <source>
        <dbReference type="Proteomes" id="UP000054064"/>
    </source>
</evidence>
<proteinExistence type="predicted"/>
<accession>A0A091HUS8</accession>
<reference evidence="1 2" key="1">
    <citation type="submission" date="2014-04" db="EMBL/GenBank/DDBJ databases">
        <title>Genome evolution of avian class.</title>
        <authorList>
            <person name="Zhang G."/>
            <person name="Li C."/>
        </authorList>
    </citation>
    <scope>NUCLEOTIDE SEQUENCE [LARGE SCALE GENOMIC DNA]</scope>
    <source>
        <strain evidence="1">BGI_N320</strain>
    </source>
</reference>
<keyword evidence="2" id="KW-1185">Reference proteome</keyword>
<dbReference type="AlphaFoldDB" id="A0A091HUS8"/>
<gene>
    <name evidence="1" type="ORF">N320_03498</name>
</gene>
<feature type="non-terminal residue" evidence="1">
    <location>
        <position position="55"/>
    </location>
</feature>
<feature type="non-terminal residue" evidence="1">
    <location>
        <position position="1"/>
    </location>
</feature>
<protein>
    <submittedName>
        <fullName evidence="1">Uncharacterized protein</fullName>
    </submittedName>
</protein>
<name>A0A091HUS8_BUCRH</name>